<evidence type="ECO:0000259" key="9">
    <source>
        <dbReference type="Pfam" id="PF05567"/>
    </source>
</evidence>
<comment type="similarity">
    <text evidence="2">Belongs to the PilY1 family.</text>
</comment>
<dbReference type="PANTHER" id="PTHR30093">
    <property type="entry name" value="GENERAL SECRETION PATHWAY PROTEIN G"/>
    <property type="match status" value="1"/>
</dbReference>
<dbReference type="GO" id="GO:0046872">
    <property type="term" value="F:metal ion binding"/>
    <property type="evidence" value="ECO:0007669"/>
    <property type="project" value="UniProtKB-KW"/>
</dbReference>
<keyword evidence="3" id="KW-1029">Fimbrium biogenesis</keyword>
<evidence type="ECO:0000313" key="11">
    <source>
        <dbReference type="Proteomes" id="UP000035170"/>
    </source>
</evidence>
<dbReference type="PANTHER" id="PTHR30093:SF47">
    <property type="entry name" value="TYPE IV PILUS NON-CORE MINOR PILIN PILE"/>
    <property type="match status" value="1"/>
</dbReference>
<sequence length="1299" mass="136695">MNIHRFSRNAVLCGLVLAQTAGHAAQYPLAQAPRNTAVKEPAPNVIVSVDNSGSMAWSSRASEGKDPSAGTPTRLEALKTALRDNFSAANISNDRIRLSWQAMNNNKNGKNDNCVGFFGDSAAGTYQAGRCLVNGRANANLMRSLDDTHRANFMSWVDALAAEGGTPLHAMMTRAGEYMKTTGQFSPYSDDPGVEGATQSSCCKSFHIFMTDGDYNFFGFNPDPAVLNMPAVGNADGTSRVLPDAVAYAPRPPFKDEAGAVNNSLRWEKDASGNWRPTAEYRPTLADMAFHYWASDLQPAVSNNLKKIVAEPGNVTVGTATVPEYWNPRNDPATWQHLSTYTIGFGAASSWTGAPAISGDAPQPTYSGDYTALVDGSATWIDPLANTLANTPTADGYNGFLGWRSGSGSAGYWHEKTSNAAAVRMDLWHAALNSRGTFTPAANAQALGDAFRSILSQILFNTSTPLTSISGSGSRASSATSAYQGGYDTADWSGKVIATPFGSNGKLAAAPAWSARELLDARMAVTDAHDSNRKILSFSGTTAATASSAAATGAGVPFRWTSLSDAQKAALKGSTGTDTASTALGQGVLDFLRGDRSNEGAGLGLRKRGHVLGDIVGSSVRYVGRPSSGFTHEGYAAFASTIDRTPMVYVGANDGMLHAFNAGTGQEAFAYVPAGVYGTAAAPQLKKLSESTYSHRYYVDGSPFVADIYMGSAANATATNTEKAALWRSFLVGTLGAGGKGYFVLDVTKPENIGETNAADVAVIDTTALADDDLGHQFQQPVLDSFSRRALQVAPLNSGRRAVILGNGYNSTGEKAMLWIQYLDGDKSVLKIPASATQSAGTGNGLSAPQVVDRNGDGKVDYVYAGDLLGNLWKFDLSSGKSSDWKATLGSGTTASSLDGAPLFAAGATQPITAAPLVVDHPRGGYMVMFGTGRLFASGDESSSAKQYLYGVWDRANGSTGTAALADLVAQTIGTGTVKEGEVEFRTASSHGVSYSGSGSKRGWYLELGTAGERVVYPGDALSGSAGLFSSTIPGSASNSLDCAPGTSDDGWSMVIDFFSGVVPDGIAYNGSTSALGSYLGFRNHSGRDDIVFRPQNAAEKGKHVICNAAGGRRLQRDRAAASRAPLRLAQPDLVELMKPQRTRAMNKYPEMQARKGRIRPRGFTLVELMIVTAVIAILAAIAYPSYKRYVLRAKRADAKQQLLQAAQWTERYLTANGRYPPSTVALPAGLNQSPSSGTANYTISYAARTATTYTLRAVPQGASAADGCETLTVNQQGVKLAAGQTSASNARVQACWNR</sequence>
<protein>
    <submittedName>
        <fullName evidence="10">Fimbrial protein</fullName>
    </submittedName>
</protein>
<dbReference type="Pfam" id="PF16732">
    <property type="entry name" value="ComP_DUS"/>
    <property type="match status" value="1"/>
</dbReference>
<evidence type="ECO:0000256" key="1">
    <source>
        <dbReference type="ARBA" id="ARBA00004561"/>
    </source>
</evidence>
<feature type="chain" id="PRO_5005200497" evidence="8">
    <location>
        <begin position="25"/>
        <end position="1299"/>
    </location>
</feature>
<keyword evidence="7" id="KW-0812">Transmembrane</keyword>
<name>A0A0H2M9C9_VARPD</name>
<dbReference type="SUPFAM" id="SSF50998">
    <property type="entry name" value="Quinoprotein alcohol dehydrogenase-like"/>
    <property type="match status" value="1"/>
</dbReference>
<comment type="subcellular location">
    <subcellularLocation>
        <location evidence="1">Fimbrium</location>
    </subcellularLocation>
</comment>
<accession>A0A0H2M9C9</accession>
<dbReference type="NCBIfam" id="TIGR02532">
    <property type="entry name" value="IV_pilin_GFxxxE"/>
    <property type="match status" value="1"/>
</dbReference>
<dbReference type="PATRIC" id="fig|34073.19.peg.138"/>
<keyword evidence="6" id="KW-0281">Fimbrium</keyword>
<evidence type="ECO:0000256" key="5">
    <source>
        <dbReference type="ARBA" id="ARBA00022837"/>
    </source>
</evidence>
<evidence type="ECO:0000256" key="7">
    <source>
        <dbReference type="SAM" id="Phobius"/>
    </source>
</evidence>
<evidence type="ECO:0000256" key="3">
    <source>
        <dbReference type="ARBA" id="ARBA00022558"/>
    </source>
</evidence>
<dbReference type="InterPro" id="IPR036465">
    <property type="entry name" value="vWFA_dom_sf"/>
</dbReference>
<keyword evidence="7" id="KW-1133">Transmembrane helix</keyword>
<feature type="signal peptide" evidence="8">
    <location>
        <begin position="1"/>
        <end position="24"/>
    </location>
</feature>
<dbReference type="RefSeq" id="WP_329959002.1">
    <property type="nucleotide sequence ID" value="NZ_JZWI01000001.1"/>
</dbReference>
<organism evidence="10 11">
    <name type="scientific">Variovorax paradoxus</name>
    <dbReference type="NCBI Taxonomy" id="34073"/>
    <lineage>
        <taxon>Bacteria</taxon>
        <taxon>Pseudomonadati</taxon>
        <taxon>Pseudomonadota</taxon>
        <taxon>Betaproteobacteria</taxon>
        <taxon>Burkholderiales</taxon>
        <taxon>Comamonadaceae</taxon>
        <taxon>Variovorax</taxon>
    </lineage>
</organism>
<evidence type="ECO:0000313" key="10">
    <source>
        <dbReference type="EMBL" id="KLN58776.1"/>
    </source>
</evidence>
<dbReference type="Gene3D" id="3.30.700.10">
    <property type="entry name" value="Glycoprotein, Type 4 Pilin"/>
    <property type="match status" value="1"/>
</dbReference>
<dbReference type="InterPro" id="IPR011047">
    <property type="entry name" value="Quinoprotein_ADH-like_sf"/>
</dbReference>
<dbReference type="GO" id="GO:0009289">
    <property type="term" value="C:pilus"/>
    <property type="evidence" value="ECO:0007669"/>
    <property type="project" value="UniProtKB-SubCell"/>
</dbReference>
<reference evidence="10 11" key="1">
    <citation type="submission" date="2015-03" db="EMBL/GenBank/DDBJ databases">
        <title>Genome sequence of Variovorax paradoxus TBEA6.</title>
        <authorList>
            <person name="Poehlein A."/>
            <person name="Schuldes J."/>
            <person name="Wuebbeler J.H."/>
            <person name="Hiessl S."/>
            <person name="Steinbuechel A."/>
            <person name="Daniel R."/>
        </authorList>
    </citation>
    <scope>NUCLEOTIDE SEQUENCE [LARGE SCALE GENOMIC DNA]</scope>
    <source>
        <strain evidence="10 11">TBEA6</strain>
    </source>
</reference>
<feature type="domain" description="PilY1 beta-propeller" evidence="9">
    <location>
        <begin position="612"/>
        <end position="960"/>
    </location>
</feature>
<dbReference type="InterPro" id="IPR012902">
    <property type="entry name" value="N_methyl_site"/>
</dbReference>
<dbReference type="InterPro" id="IPR031982">
    <property type="entry name" value="PilE-like"/>
</dbReference>
<gene>
    <name evidence="10" type="primary">pilE11</name>
    <name evidence="10" type="ORF">VPARA_01400</name>
</gene>
<dbReference type="Pfam" id="PF05567">
    <property type="entry name" value="T4P_PilY1"/>
    <property type="match status" value="1"/>
</dbReference>
<dbReference type="InterPro" id="IPR008707">
    <property type="entry name" value="B-propeller_PilY1"/>
</dbReference>
<dbReference type="Pfam" id="PF07963">
    <property type="entry name" value="N_methyl"/>
    <property type="match status" value="1"/>
</dbReference>
<keyword evidence="5" id="KW-0106">Calcium</keyword>
<keyword evidence="4" id="KW-0479">Metal-binding</keyword>
<dbReference type="InterPro" id="IPR045584">
    <property type="entry name" value="Pilin-like"/>
</dbReference>
<dbReference type="SUPFAM" id="SSF54523">
    <property type="entry name" value="Pili subunits"/>
    <property type="match status" value="1"/>
</dbReference>
<keyword evidence="7" id="KW-0472">Membrane</keyword>
<feature type="transmembrane region" description="Helical" evidence="7">
    <location>
        <begin position="1163"/>
        <end position="1187"/>
    </location>
</feature>
<proteinExistence type="inferred from homology"/>
<dbReference type="Proteomes" id="UP000035170">
    <property type="component" value="Unassembled WGS sequence"/>
</dbReference>
<evidence type="ECO:0000256" key="4">
    <source>
        <dbReference type="ARBA" id="ARBA00022723"/>
    </source>
</evidence>
<evidence type="ECO:0000256" key="6">
    <source>
        <dbReference type="ARBA" id="ARBA00023263"/>
    </source>
</evidence>
<evidence type="ECO:0000256" key="8">
    <source>
        <dbReference type="SAM" id="SignalP"/>
    </source>
</evidence>
<evidence type="ECO:0000256" key="2">
    <source>
        <dbReference type="ARBA" id="ARBA00008387"/>
    </source>
</evidence>
<comment type="caution">
    <text evidence="10">The sequence shown here is derived from an EMBL/GenBank/DDBJ whole genome shotgun (WGS) entry which is preliminary data.</text>
</comment>
<dbReference type="PROSITE" id="PS00409">
    <property type="entry name" value="PROKAR_NTER_METHYL"/>
    <property type="match status" value="1"/>
</dbReference>
<dbReference type="EMBL" id="JZWI01000001">
    <property type="protein sequence ID" value="KLN58776.1"/>
    <property type="molecule type" value="Genomic_DNA"/>
</dbReference>
<dbReference type="SUPFAM" id="SSF53300">
    <property type="entry name" value="vWA-like"/>
    <property type="match status" value="1"/>
</dbReference>
<keyword evidence="8" id="KW-0732">Signal</keyword>
<dbReference type="GO" id="GO:0043683">
    <property type="term" value="P:type IV pilus assembly"/>
    <property type="evidence" value="ECO:0007669"/>
    <property type="project" value="InterPro"/>
</dbReference>
<keyword evidence="11" id="KW-1185">Reference proteome</keyword>
<dbReference type="Gene3D" id="3.40.50.410">
    <property type="entry name" value="von Willebrand factor, type A domain"/>
    <property type="match status" value="1"/>
</dbReference>